<proteinExistence type="predicted"/>
<feature type="compositionally biased region" description="Polar residues" evidence="1">
    <location>
        <begin position="226"/>
        <end position="236"/>
    </location>
</feature>
<organism evidence="3 4">
    <name type="scientific">Daedalea quercina L-15889</name>
    <dbReference type="NCBI Taxonomy" id="1314783"/>
    <lineage>
        <taxon>Eukaryota</taxon>
        <taxon>Fungi</taxon>
        <taxon>Dikarya</taxon>
        <taxon>Basidiomycota</taxon>
        <taxon>Agaricomycotina</taxon>
        <taxon>Agaricomycetes</taxon>
        <taxon>Polyporales</taxon>
        <taxon>Fomitopsis</taxon>
    </lineage>
</organism>
<dbReference type="Proteomes" id="UP000076727">
    <property type="component" value="Unassembled WGS sequence"/>
</dbReference>
<evidence type="ECO:0000256" key="2">
    <source>
        <dbReference type="SAM" id="Phobius"/>
    </source>
</evidence>
<dbReference type="AlphaFoldDB" id="A0A165KUZ0"/>
<name>A0A165KUZ0_9APHY</name>
<accession>A0A165KUZ0</accession>
<keyword evidence="2" id="KW-0472">Membrane</keyword>
<feature type="region of interest" description="Disordered" evidence="1">
    <location>
        <begin position="219"/>
        <end position="262"/>
    </location>
</feature>
<keyword evidence="4" id="KW-1185">Reference proteome</keyword>
<gene>
    <name evidence="3" type="ORF">DAEQUDRAFT_733620</name>
</gene>
<keyword evidence="2" id="KW-0812">Transmembrane</keyword>
<dbReference type="OrthoDB" id="2804213at2759"/>
<sequence length="262" mass="27823">MALRAYAISNRSIALASVIMLLSSVNVAFNIYQMCKLDLGIPGPAGLGSMVSMAMSAGTLRLISITQQVCNILAEISLVAATWRHASIAKAASKEQLGTRLTMVLLRDGTLHFATIFVLLVATTVQDMVDMISGYYNDYEANLVYVLRIILLSHFYVNLREANCDDLAGSSIPSQPSDLRFASVVGPLAGSLPYGMNGSTSTDTDEEDLYDGLHDVQGADVEEETPATTRGSTIATADTPAAAFNVTRPTAPEASKGDHVVG</sequence>
<keyword evidence="2" id="KW-1133">Transmembrane helix</keyword>
<evidence type="ECO:0000256" key="1">
    <source>
        <dbReference type="SAM" id="MobiDB-lite"/>
    </source>
</evidence>
<feature type="transmembrane region" description="Helical" evidence="2">
    <location>
        <begin position="12"/>
        <end position="32"/>
    </location>
</feature>
<reference evidence="3 4" key="1">
    <citation type="journal article" date="2016" name="Mol. Biol. Evol.">
        <title>Comparative Genomics of Early-Diverging Mushroom-Forming Fungi Provides Insights into the Origins of Lignocellulose Decay Capabilities.</title>
        <authorList>
            <person name="Nagy L.G."/>
            <person name="Riley R."/>
            <person name="Tritt A."/>
            <person name="Adam C."/>
            <person name="Daum C."/>
            <person name="Floudas D."/>
            <person name="Sun H."/>
            <person name="Yadav J.S."/>
            <person name="Pangilinan J."/>
            <person name="Larsson K.H."/>
            <person name="Matsuura K."/>
            <person name="Barry K."/>
            <person name="Labutti K."/>
            <person name="Kuo R."/>
            <person name="Ohm R.A."/>
            <person name="Bhattacharya S.S."/>
            <person name="Shirouzu T."/>
            <person name="Yoshinaga Y."/>
            <person name="Martin F.M."/>
            <person name="Grigoriev I.V."/>
            <person name="Hibbett D.S."/>
        </authorList>
    </citation>
    <scope>NUCLEOTIDE SEQUENCE [LARGE SCALE GENOMIC DNA]</scope>
    <source>
        <strain evidence="3 4">L-15889</strain>
    </source>
</reference>
<protein>
    <submittedName>
        <fullName evidence="3">Uncharacterized protein</fullName>
    </submittedName>
</protein>
<evidence type="ECO:0000313" key="4">
    <source>
        <dbReference type="Proteomes" id="UP000076727"/>
    </source>
</evidence>
<evidence type="ECO:0000313" key="3">
    <source>
        <dbReference type="EMBL" id="KZT63615.1"/>
    </source>
</evidence>
<dbReference type="EMBL" id="KV429169">
    <property type="protein sequence ID" value="KZT63615.1"/>
    <property type="molecule type" value="Genomic_DNA"/>
</dbReference>